<keyword evidence="2" id="KW-0378">Hydrolase</keyword>
<sequence length="472" mass="50795">MDDLLDLGALEQSAALARREVSAEALMRATLARIEARNPGVNAIVSLADPETLLAQARHADTEPRKGWMHGLPMAVKDLANVAGLPTSMGSTILAGQVARRDDLMVARMRAAGALFIGKTNTPEFGLGSHTFNPVHGPTGNAWDPTRSAGGSSGGAAVALACRMTAIADGSDMMGSLRNPAGWNNVYGMRPSWGRVPDEAEGDTFLHPLATNGPMARNPRDLAALLEVQAGPMAERPFTLPQESFLDRIEADLRGRRVAWLGDWGGAYPMETGVLDTCTAALRVFDTLGVTVEAINAPFDAGALRQSWLHLRAFANADRLGALYGNPEWRRQLKATAIWEIETGQSLTLAEVKAASLIRSQWYAAAARLFGDFDALILPSAQVWPFDLLLEYPTEIAGRPMDTYHRWMEVVIPASLIGLPALCVPAGFGASGLPMGLQLIGRHGDDLGLLQLAQGWHEAAEWVQRQPAQTFR</sequence>
<dbReference type="InterPro" id="IPR023631">
    <property type="entry name" value="Amidase_dom"/>
</dbReference>
<dbReference type="AlphaFoldDB" id="A0A2U2CGR0"/>
<dbReference type="GeneID" id="94364124"/>
<evidence type="ECO:0000313" key="3">
    <source>
        <dbReference type="Proteomes" id="UP000244940"/>
    </source>
</evidence>
<dbReference type="EC" id="3.5.1.4" evidence="2"/>
<evidence type="ECO:0000259" key="1">
    <source>
        <dbReference type="Pfam" id="PF01425"/>
    </source>
</evidence>
<gene>
    <name evidence="2" type="ORF">C4N9_04410</name>
</gene>
<dbReference type="EMBL" id="QEYD01000002">
    <property type="protein sequence ID" value="PWE30999.1"/>
    <property type="molecule type" value="Genomic_DNA"/>
</dbReference>
<dbReference type="GO" id="GO:0004040">
    <property type="term" value="F:amidase activity"/>
    <property type="evidence" value="ECO:0007669"/>
    <property type="project" value="UniProtKB-EC"/>
</dbReference>
<accession>A0A2U2CGR0</accession>
<evidence type="ECO:0000313" key="2">
    <source>
        <dbReference type="EMBL" id="PWE30999.1"/>
    </source>
</evidence>
<dbReference type="InterPro" id="IPR036928">
    <property type="entry name" value="AS_sf"/>
</dbReference>
<dbReference type="PANTHER" id="PTHR11895">
    <property type="entry name" value="TRANSAMIDASE"/>
    <property type="match status" value="1"/>
</dbReference>
<protein>
    <submittedName>
        <fullName evidence="2">Amidase</fullName>
        <ecNumber evidence="2">3.5.1.4</ecNumber>
    </submittedName>
</protein>
<name>A0A2U2CGR0_9RHOB</name>
<dbReference type="SUPFAM" id="SSF75304">
    <property type="entry name" value="Amidase signature (AS) enzymes"/>
    <property type="match status" value="1"/>
</dbReference>
<dbReference type="Gene3D" id="3.90.1300.10">
    <property type="entry name" value="Amidase signature (AS) domain"/>
    <property type="match status" value="1"/>
</dbReference>
<dbReference type="OrthoDB" id="9777859at2"/>
<keyword evidence="3" id="KW-1185">Reference proteome</keyword>
<comment type="caution">
    <text evidence="2">The sequence shown here is derived from an EMBL/GenBank/DDBJ whole genome shotgun (WGS) entry which is preliminary data.</text>
</comment>
<dbReference type="InterPro" id="IPR000120">
    <property type="entry name" value="Amidase"/>
</dbReference>
<reference evidence="2 3" key="1">
    <citation type="submission" date="2018-05" db="EMBL/GenBank/DDBJ databases">
        <title>Pararhodobacter marina sp. nov., isolated from deep-sea water of the Indian Ocean.</title>
        <authorList>
            <person name="Lai Q.Sr."/>
            <person name="Liu X."/>
            <person name="Shao Z."/>
        </authorList>
    </citation>
    <scope>NUCLEOTIDE SEQUENCE [LARGE SCALE GENOMIC DNA]</scope>
    <source>
        <strain evidence="2 3">CIC4N-9</strain>
    </source>
</reference>
<dbReference type="NCBIfam" id="NF005686">
    <property type="entry name" value="PRK07486.1"/>
    <property type="match status" value="1"/>
</dbReference>
<feature type="domain" description="Amidase" evidence="1">
    <location>
        <begin position="26"/>
        <end position="450"/>
    </location>
</feature>
<dbReference type="PANTHER" id="PTHR11895:SF76">
    <property type="entry name" value="INDOLEACETAMIDE HYDROLASE"/>
    <property type="match status" value="1"/>
</dbReference>
<proteinExistence type="predicted"/>
<dbReference type="RefSeq" id="WP_109532077.1">
    <property type="nucleotide sequence ID" value="NZ_QEYD01000002.1"/>
</dbReference>
<dbReference type="Pfam" id="PF01425">
    <property type="entry name" value="Amidase"/>
    <property type="match status" value="1"/>
</dbReference>
<organism evidence="2 3">
    <name type="scientific">Pararhodobacter marinus</name>
    <dbReference type="NCBI Taxonomy" id="2184063"/>
    <lineage>
        <taxon>Bacteria</taxon>
        <taxon>Pseudomonadati</taxon>
        <taxon>Pseudomonadota</taxon>
        <taxon>Alphaproteobacteria</taxon>
        <taxon>Rhodobacterales</taxon>
        <taxon>Paracoccaceae</taxon>
        <taxon>Pararhodobacter</taxon>
    </lineage>
</organism>
<dbReference type="Proteomes" id="UP000244940">
    <property type="component" value="Unassembled WGS sequence"/>
</dbReference>